<dbReference type="Pfam" id="PF01035">
    <property type="entry name" value="DNA_binding_1"/>
    <property type="match status" value="1"/>
</dbReference>
<keyword evidence="2 8" id="KW-0489">Methyltransferase</keyword>
<evidence type="ECO:0000256" key="2">
    <source>
        <dbReference type="ARBA" id="ARBA00022603"/>
    </source>
</evidence>
<reference evidence="8 9" key="1">
    <citation type="submission" date="2023-07" db="EMBL/GenBank/DDBJ databases">
        <title>Functional and genomic diversity of the sorghum phyllosphere microbiome.</title>
        <authorList>
            <person name="Shade A."/>
        </authorList>
    </citation>
    <scope>NUCLEOTIDE SEQUENCE [LARGE SCALE GENOMIC DNA]</scope>
    <source>
        <strain evidence="8 9">SORGH_AS_1126</strain>
    </source>
</reference>
<dbReference type="InterPro" id="IPR036217">
    <property type="entry name" value="MethylDNA_cys_MeTrfase_DNAb"/>
</dbReference>
<dbReference type="SUPFAM" id="SSF53155">
    <property type="entry name" value="Methylated DNA-protein cysteine methyltransferase domain"/>
    <property type="match status" value="1"/>
</dbReference>
<evidence type="ECO:0000256" key="5">
    <source>
        <dbReference type="ARBA" id="ARBA00023204"/>
    </source>
</evidence>
<dbReference type="GO" id="GO:0032259">
    <property type="term" value="P:methylation"/>
    <property type="evidence" value="ECO:0007669"/>
    <property type="project" value="UniProtKB-KW"/>
</dbReference>
<evidence type="ECO:0000313" key="9">
    <source>
        <dbReference type="Proteomes" id="UP001224781"/>
    </source>
</evidence>
<evidence type="ECO:0000256" key="3">
    <source>
        <dbReference type="ARBA" id="ARBA00022679"/>
    </source>
</evidence>
<dbReference type="PROSITE" id="PS00374">
    <property type="entry name" value="MGMT"/>
    <property type="match status" value="1"/>
</dbReference>
<dbReference type="CDD" id="cd06445">
    <property type="entry name" value="ATase"/>
    <property type="match status" value="1"/>
</dbReference>
<feature type="domain" description="Methylated-DNA-[protein]-cysteine S-methyltransferase DNA binding" evidence="7">
    <location>
        <begin position="97"/>
        <end position="179"/>
    </location>
</feature>
<evidence type="ECO:0000259" key="7">
    <source>
        <dbReference type="Pfam" id="PF01035"/>
    </source>
</evidence>
<keyword evidence="5" id="KW-0234">DNA repair</keyword>
<keyword evidence="4" id="KW-0227">DNA damage</keyword>
<gene>
    <name evidence="8" type="ORF">QE408_002856</name>
</gene>
<dbReference type="InterPro" id="IPR036631">
    <property type="entry name" value="MGMT_N_sf"/>
</dbReference>
<comment type="catalytic activity">
    <reaction evidence="1">
        <text>a 4-O-methyl-thymidine in DNA + L-cysteinyl-[protein] = a thymidine in DNA + S-methyl-L-cysteinyl-[protein]</text>
        <dbReference type="Rhea" id="RHEA:53428"/>
        <dbReference type="Rhea" id="RHEA-COMP:10131"/>
        <dbReference type="Rhea" id="RHEA-COMP:10132"/>
        <dbReference type="Rhea" id="RHEA-COMP:13555"/>
        <dbReference type="Rhea" id="RHEA-COMP:13556"/>
        <dbReference type="ChEBI" id="CHEBI:29950"/>
        <dbReference type="ChEBI" id="CHEBI:82612"/>
        <dbReference type="ChEBI" id="CHEBI:137386"/>
        <dbReference type="ChEBI" id="CHEBI:137387"/>
        <dbReference type="EC" id="2.1.1.63"/>
    </reaction>
</comment>
<sequence>MGLKWGRLIVRKIRYSTVSTAMGFCAFAWHDGGICRFQLPVDLEDDAKAHLLRRVPNAEHCEPGVEAKYLLEKVRAYFTGQRVEFHDTKLDIGPQSDFFSTVYDAVRAMPWGTSKTYGEIARELNAPPQAAQIVGQAMAKNPLPLLIPCHRVLAAGGKVGGFSAEGGVKTKQRMLELEGLFKNKPKLEQASLF</sequence>
<keyword evidence="3 8" id="KW-0808">Transferase</keyword>
<evidence type="ECO:0000256" key="6">
    <source>
        <dbReference type="ARBA" id="ARBA00049348"/>
    </source>
</evidence>
<proteinExistence type="predicted"/>
<dbReference type="InterPro" id="IPR001497">
    <property type="entry name" value="MethylDNA_cys_MeTrfase_AS"/>
</dbReference>
<dbReference type="GO" id="GO:0003908">
    <property type="term" value="F:methylated-DNA-[protein]-cysteine S-methyltransferase activity"/>
    <property type="evidence" value="ECO:0007669"/>
    <property type="project" value="UniProtKB-EC"/>
</dbReference>
<dbReference type="InterPro" id="IPR014048">
    <property type="entry name" value="MethylDNA_cys_MeTrfase_DNA-bd"/>
</dbReference>
<dbReference type="Gene3D" id="3.30.160.70">
    <property type="entry name" value="Methylated DNA-protein cysteine methyltransferase domain"/>
    <property type="match status" value="1"/>
</dbReference>
<dbReference type="SUPFAM" id="SSF46767">
    <property type="entry name" value="Methylated DNA-protein cysteine methyltransferase, C-terminal domain"/>
    <property type="match status" value="1"/>
</dbReference>
<dbReference type="EC" id="2.1.1.63" evidence="8"/>
<name>A0ABU0UL79_9HYPH</name>
<dbReference type="InterPro" id="IPR036388">
    <property type="entry name" value="WH-like_DNA-bd_sf"/>
</dbReference>
<dbReference type="NCBIfam" id="TIGR00589">
    <property type="entry name" value="ogt"/>
    <property type="match status" value="1"/>
</dbReference>
<comment type="catalytic activity">
    <reaction evidence="6">
        <text>a 6-O-methyl-2'-deoxyguanosine in DNA + L-cysteinyl-[protein] = S-methyl-L-cysteinyl-[protein] + a 2'-deoxyguanosine in DNA</text>
        <dbReference type="Rhea" id="RHEA:24000"/>
        <dbReference type="Rhea" id="RHEA-COMP:10131"/>
        <dbReference type="Rhea" id="RHEA-COMP:10132"/>
        <dbReference type="Rhea" id="RHEA-COMP:11367"/>
        <dbReference type="Rhea" id="RHEA-COMP:11368"/>
        <dbReference type="ChEBI" id="CHEBI:29950"/>
        <dbReference type="ChEBI" id="CHEBI:82612"/>
        <dbReference type="ChEBI" id="CHEBI:85445"/>
        <dbReference type="ChEBI" id="CHEBI:85448"/>
        <dbReference type="EC" id="2.1.1.63"/>
    </reaction>
</comment>
<evidence type="ECO:0000256" key="1">
    <source>
        <dbReference type="ARBA" id="ARBA00001286"/>
    </source>
</evidence>
<protein>
    <submittedName>
        <fullName evidence="8">Methylated-DNA-[protein]-cysteine S-methyltransferase</fullName>
        <ecNumber evidence="8">2.1.1.63</ecNumber>
    </submittedName>
</protein>
<accession>A0ABU0UL79</accession>
<organism evidence="8 9">
    <name type="scientific">Agrobacterium larrymoorei</name>
    <dbReference type="NCBI Taxonomy" id="160699"/>
    <lineage>
        <taxon>Bacteria</taxon>
        <taxon>Pseudomonadati</taxon>
        <taxon>Pseudomonadota</taxon>
        <taxon>Alphaproteobacteria</taxon>
        <taxon>Hyphomicrobiales</taxon>
        <taxon>Rhizobiaceae</taxon>
        <taxon>Rhizobium/Agrobacterium group</taxon>
        <taxon>Agrobacterium</taxon>
    </lineage>
</organism>
<evidence type="ECO:0000313" key="8">
    <source>
        <dbReference type="EMBL" id="MDQ1185713.1"/>
    </source>
</evidence>
<dbReference type="Gene3D" id="1.10.10.10">
    <property type="entry name" value="Winged helix-like DNA-binding domain superfamily/Winged helix DNA-binding domain"/>
    <property type="match status" value="1"/>
</dbReference>
<comment type="caution">
    <text evidence="8">The sequence shown here is derived from an EMBL/GenBank/DDBJ whole genome shotgun (WGS) entry which is preliminary data.</text>
</comment>
<dbReference type="PANTHER" id="PTHR10815">
    <property type="entry name" value="METHYLATED-DNA--PROTEIN-CYSTEINE METHYLTRANSFERASE"/>
    <property type="match status" value="1"/>
</dbReference>
<dbReference type="Proteomes" id="UP001224781">
    <property type="component" value="Unassembled WGS sequence"/>
</dbReference>
<dbReference type="EMBL" id="JAUTBL010000002">
    <property type="protein sequence ID" value="MDQ1185713.1"/>
    <property type="molecule type" value="Genomic_DNA"/>
</dbReference>
<dbReference type="PANTHER" id="PTHR10815:SF5">
    <property type="entry name" value="METHYLATED-DNA--PROTEIN-CYSTEINE METHYLTRANSFERASE"/>
    <property type="match status" value="1"/>
</dbReference>
<keyword evidence="9" id="KW-1185">Reference proteome</keyword>
<evidence type="ECO:0000256" key="4">
    <source>
        <dbReference type="ARBA" id="ARBA00022763"/>
    </source>
</evidence>